<accession>A0A7T4EGR4</accession>
<evidence type="ECO:0000313" key="2">
    <source>
        <dbReference type="Proteomes" id="UP000596145"/>
    </source>
</evidence>
<dbReference type="AlphaFoldDB" id="A0A7T4EGR4"/>
<dbReference type="InterPro" id="IPR010662">
    <property type="entry name" value="RBBP9/YdeN"/>
</dbReference>
<reference evidence="1 2" key="1">
    <citation type="submission" date="2020-12" db="EMBL/GenBank/DDBJ databases">
        <title>FDA dAtabase for Regulatory Grade micrObial Sequences (FDA-ARGOS): Supporting development and validation of Infectious Disease Dx tests.</title>
        <authorList>
            <person name="Sproer C."/>
            <person name="Gronow S."/>
            <person name="Severitt S."/>
            <person name="Schroder I."/>
            <person name="Tallon L."/>
            <person name="Sadzewicz L."/>
            <person name="Zhao X."/>
            <person name="Boylan J."/>
            <person name="Ott S."/>
            <person name="Bowen H."/>
            <person name="Vavikolanu K."/>
            <person name="Mehta A."/>
            <person name="Aluvathingal J."/>
            <person name="Nadendla S."/>
            <person name="Lowell S."/>
            <person name="Myers T."/>
            <person name="Yan Y."/>
            <person name="Sichtig H."/>
        </authorList>
    </citation>
    <scope>NUCLEOTIDE SEQUENCE [LARGE SCALE GENOMIC DNA]</scope>
    <source>
        <strain evidence="1 2">FDAARGOS_1053</strain>
    </source>
</reference>
<dbReference type="GO" id="GO:0016787">
    <property type="term" value="F:hydrolase activity"/>
    <property type="evidence" value="ECO:0007669"/>
    <property type="project" value="UniProtKB-KW"/>
</dbReference>
<dbReference type="EMBL" id="CP066007">
    <property type="protein sequence ID" value="QQB47080.1"/>
    <property type="molecule type" value="Genomic_DNA"/>
</dbReference>
<dbReference type="InterPro" id="IPR029058">
    <property type="entry name" value="AB_hydrolase_fold"/>
</dbReference>
<dbReference type="RefSeq" id="WP_084037098.1">
    <property type="nucleotide sequence ID" value="NZ_CP066007.1"/>
</dbReference>
<keyword evidence="1" id="KW-0378">Hydrolase</keyword>
<name>A0A7T4EGR4_9CORY</name>
<dbReference type="SUPFAM" id="SSF53474">
    <property type="entry name" value="alpha/beta-Hydrolases"/>
    <property type="match status" value="1"/>
</dbReference>
<gene>
    <name evidence="1" type="ORF">I6I10_03995</name>
</gene>
<evidence type="ECO:0000313" key="1">
    <source>
        <dbReference type="EMBL" id="QQB47080.1"/>
    </source>
</evidence>
<proteinExistence type="predicted"/>
<dbReference type="OrthoDB" id="9804993at2"/>
<dbReference type="Pfam" id="PF06821">
    <property type="entry name" value="Ser_hydrolase"/>
    <property type="match status" value="1"/>
</dbReference>
<dbReference type="PANTHER" id="PTHR15394:SF3">
    <property type="entry name" value="SERINE HYDROLASE RBBP9"/>
    <property type="match status" value="1"/>
</dbReference>
<protein>
    <submittedName>
        <fullName evidence="1">Alpha/beta hydrolase</fullName>
    </submittedName>
</protein>
<sequence length="194" mass="21252">MSIETFLLHPPVTQVFMIHGYHSSPHKKWFQWLNLQGIMKSIKFKAIELPDPDNPDPEKWRETIALEIGVVTKQIGIVGHSLGCQAALQYLDSLSDDQWKLGRMVLVSGFNEPFGDDPVLNNFVGDGVDLGNIKDHVGGITVIRSDDDPEVPAELTDKLAIGLGVPPTVVPGAKHFRDSDGVGQVPEVLEGLVK</sequence>
<dbReference type="Proteomes" id="UP000596145">
    <property type="component" value="Chromosome"/>
</dbReference>
<organism evidence="1 2">
    <name type="scientific">Corynebacterium glucuronolyticum</name>
    <dbReference type="NCBI Taxonomy" id="39791"/>
    <lineage>
        <taxon>Bacteria</taxon>
        <taxon>Bacillati</taxon>
        <taxon>Actinomycetota</taxon>
        <taxon>Actinomycetes</taxon>
        <taxon>Mycobacteriales</taxon>
        <taxon>Corynebacteriaceae</taxon>
        <taxon>Corynebacterium</taxon>
    </lineage>
</organism>
<dbReference type="Gene3D" id="3.40.50.1820">
    <property type="entry name" value="alpha/beta hydrolase"/>
    <property type="match status" value="1"/>
</dbReference>
<dbReference type="GeneID" id="92761115"/>
<dbReference type="PANTHER" id="PTHR15394">
    <property type="entry name" value="SERINE HYDROLASE RBBP9"/>
    <property type="match status" value="1"/>
</dbReference>